<organism evidence="1 2">
    <name type="scientific">Candidatus Rickettsia kedanie</name>
    <dbReference type="NCBI Taxonomy" id="3115352"/>
    <lineage>
        <taxon>Bacteria</taxon>
        <taxon>Pseudomonadati</taxon>
        <taxon>Pseudomonadota</taxon>
        <taxon>Alphaproteobacteria</taxon>
        <taxon>Rickettsiales</taxon>
        <taxon>Rickettsiaceae</taxon>
        <taxon>Rickettsieae</taxon>
        <taxon>Rickettsia</taxon>
        <taxon>spotted fever group</taxon>
    </lineage>
</organism>
<name>A0ABP9TUI4_9RICK</name>
<keyword evidence="2" id="KW-1185">Reference proteome</keyword>
<evidence type="ECO:0000313" key="1">
    <source>
        <dbReference type="EMBL" id="GAA5251948.1"/>
    </source>
</evidence>
<reference evidence="1 2" key="1">
    <citation type="journal article" date="2024" name="Microbiol. Immunol.">
        <title>Discovery of a novel spotted fever group Rickettsia, 'Candidatus Rickettsia kedanie,' in unfed larval chigger mites, Leptotrombidium scutellare.</title>
        <authorList>
            <person name="Ogawa M."/>
            <person name="Matsutani M."/>
            <person name="Katayama T."/>
            <person name="Takada N."/>
            <person name="Noda S."/>
            <person name="Takahashi M."/>
            <person name="Kageyama D."/>
            <person name="Hanaoka N."/>
            <person name="Ebihara H."/>
        </authorList>
    </citation>
    <scope>NUCLEOTIDE SEQUENCE [LARGE SCALE GENOMIC DNA]</scope>
    <source>
        <strain evidence="1 2">KNCP2-13</strain>
    </source>
</reference>
<gene>
    <name evidence="1" type="ORF">KNCP2_02360</name>
</gene>
<dbReference type="RefSeq" id="WP_412707643.1">
    <property type="nucleotide sequence ID" value="NZ_BAABMM010000011.1"/>
</dbReference>
<evidence type="ECO:0000313" key="2">
    <source>
        <dbReference type="Proteomes" id="UP001628124"/>
    </source>
</evidence>
<comment type="caution">
    <text evidence="1">The sequence shown here is derived from an EMBL/GenBank/DDBJ whole genome shotgun (WGS) entry which is preliminary data.</text>
</comment>
<sequence length="171" mass="20117">MKGFLIPDRDIKITKKGRWFRYYYVNNIDNIVNHDNRCYEIFDLKSAIIKFLKINTRKEFTASQIAVWIAEKYSQEAIRKVQTSNDKLLMSVNKMSDKKEIAILLYKKAIKTLLRTTIPKKPNIKIIKNGSRTRYCYINNINPILIHPNLLKPSKIIRSKALLLQKLLNCC</sequence>
<proteinExistence type="predicted"/>
<evidence type="ECO:0008006" key="3">
    <source>
        <dbReference type="Google" id="ProtNLM"/>
    </source>
</evidence>
<dbReference type="Proteomes" id="UP001628124">
    <property type="component" value="Unassembled WGS sequence"/>
</dbReference>
<protein>
    <recommendedName>
        <fullName evidence="3">Integrase DNA-binding domain-containing protein</fullName>
    </recommendedName>
</protein>
<accession>A0ABP9TUI4</accession>
<dbReference type="EMBL" id="BAABMM010000011">
    <property type="protein sequence ID" value="GAA5251948.1"/>
    <property type="molecule type" value="Genomic_DNA"/>
</dbReference>